<dbReference type="GO" id="GO:0005886">
    <property type="term" value="C:plasma membrane"/>
    <property type="evidence" value="ECO:0007669"/>
    <property type="project" value="TreeGrafter"/>
</dbReference>
<dbReference type="SUPFAM" id="SSF47473">
    <property type="entry name" value="EF-hand"/>
    <property type="match status" value="1"/>
</dbReference>
<organism evidence="3">
    <name type="scientific">Heligmosomoides polygyrus</name>
    <name type="common">Parasitic roundworm</name>
    <dbReference type="NCBI Taxonomy" id="6339"/>
    <lineage>
        <taxon>Eukaryota</taxon>
        <taxon>Metazoa</taxon>
        <taxon>Ecdysozoa</taxon>
        <taxon>Nematoda</taxon>
        <taxon>Chromadorea</taxon>
        <taxon>Rhabditida</taxon>
        <taxon>Rhabditina</taxon>
        <taxon>Rhabditomorpha</taxon>
        <taxon>Strongyloidea</taxon>
        <taxon>Heligmosomidae</taxon>
        <taxon>Heligmosomoides</taxon>
    </lineage>
</organism>
<evidence type="ECO:0000313" key="3">
    <source>
        <dbReference type="EMBL" id="VDO85080.1"/>
    </source>
</evidence>
<reference evidence="5" key="2">
    <citation type="submission" date="2019-09" db="UniProtKB">
        <authorList>
            <consortium name="WormBaseParasite"/>
        </authorList>
    </citation>
    <scope>IDENTIFICATION</scope>
</reference>
<feature type="region of interest" description="Disordered" evidence="1">
    <location>
        <begin position="1"/>
        <end position="24"/>
    </location>
</feature>
<dbReference type="PANTHER" id="PTHR10336">
    <property type="entry name" value="PHOSPHOINOSITIDE-SPECIFIC PHOSPHOLIPASE C FAMILY PROTEIN"/>
    <property type="match status" value="1"/>
</dbReference>
<dbReference type="InterPro" id="IPR011993">
    <property type="entry name" value="PH-like_dom_sf"/>
</dbReference>
<sequence length="292" mass="34287">MASRVADTSTTLSETTTTTVLDDEQQRRAEDLQWAEIGSPLRRVKRGKLRAANLVSIKEGKFINYYSNYFFSFLPNFLKSGPMTDKERFRTQVPITDILEIRSGYNTDNLHKAAKKYEFQEAAPQFAMLTLQERDRWVAVLNHLVQQVKEQRAYFNEKEWILKKFREADTNKNGILTFSKRFSEVWALLKKMNLQISEQYAKAMFREAEEKSTRDGVLDENEFLTFFDRLTDRPELRHVLRLVSSEGVEGVTVTDLQKFLTEEQGVSHELFPLGHRSYGSRWLQYLSKTWER</sequence>
<dbReference type="Proteomes" id="UP000050761">
    <property type="component" value="Unassembled WGS sequence"/>
</dbReference>
<proteinExistence type="predicted"/>
<dbReference type="Gene3D" id="2.30.29.30">
    <property type="entry name" value="Pleckstrin-homology domain (PH domain)/Phosphotyrosine-binding domain (PTB)"/>
    <property type="match status" value="1"/>
</dbReference>
<dbReference type="EMBL" id="UZAH01026765">
    <property type="protein sequence ID" value="VDO85080.1"/>
    <property type="molecule type" value="Genomic_DNA"/>
</dbReference>
<reference evidence="3 4" key="1">
    <citation type="submission" date="2018-11" db="EMBL/GenBank/DDBJ databases">
        <authorList>
            <consortium name="Pathogen Informatics"/>
        </authorList>
    </citation>
    <scope>NUCLEOTIDE SEQUENCE [LARGE SCALE GENOMIC DNA]</scope>
</reference>
<dbReference type="Gene3D" id="1.10.238.10">
    <property type="entry name" value="EF-hand"/>
    <property type="match status" value="1"/>
</dbReference>
<keyword evidence="4" id="KW-1185">Reference proteome</keyword>
<gene>
    <name evidence="3" type="ORF">HPBE_LOCUS10436</name>
</gene>
<dbReference type="Pfam" id="PF14788">
    <property type="entry name" value="EF-hand_10"/>
    <property type="match status" value="1"/>
</dbReference>
<accession>A0A3P7YAZ9</accession>
<dbReference type="GO" id="GO:0035556">
    <property type="term" value="P:intracellular signal transduction"/>
    <property type="evidence" value="ECO:0007669"/>
    <property type="project" value="InterPro"/>
</dbReference>
<dbReference type="PANTHER" id="PTHR10336:SF209">
    <property type="entry name" value="PHOSPHOINOSITIDE PHOSPHOLIPASE C"/>
    <property type="match status" value="1"/>
</dbReference>
<protein>
    <submittedName>
        <fullName evidence="5">EF-hand_10 domain-containing protein</fullName>
    </submittedName>
</protein>
<evidence type="ECO:0000313" key="5">
    <source>
        <dbReference type="WBParaSite" id="HPBE_0001043501-mRNA-1"/>
    </source>
</evidence>
<dbReference type="InterPro" id="IPR001192">
    <property type="entry name" value="PI-PLC_fam"/>
</dbReference>
<evidence type="ECO:0000256" key="1">
    <source>
        <dbReference type="SAM" id="MobiDB-lite"/>
    </source>
</evidence>
<name>A0A3P7YAZ9_HELPZ</name>
<dbReference type="GO" id="GO:0004435">
    <property type="term" value="F:phosphatidylinositol-4,5-bisphosphate phospholipase C activity"/>
    <property type="evidence" value="ECO:0007669"/>
    <property type="project" value="TreeGrafter"/>
</dbReference>
<dbReference type="OrthoDB" id="269822at2759"/>
<feature type="domain" description="1-phosphatidylinositol 4,5-bisphosphate phosphodiesterase delta-3 EF hand" evidence="2">
    <location>
        <begin position="182"/>
        <end position="230"/>
    </location>
</feature>
<dbReference type="InterPro" id="IPR011992">
    <property type="entry name" value="EF-hand-dom_pair"/>
</dbReference>
<dbReference type="InterPro" id="IPR039504">
    <property type="entry name" value="PLC-delta3_EF-hand"/>
</dbReference>
<evidence type="ECO:0000259" key="2">
    <source>
        <dbReference type="Pfam" id="PF14788"/>
    </source>
</evidence>
<feature type="compositionally biased region" description="Low complexity" evidence="1">
    <location>
        <begin position="8"/>
        <end position="20"/>
    </location>
</feature>
<evidence type="ECO:0000313" key="4">
    <source>
        <dbReference type="Proteomes" id="UP000050761"/>
    </source>
</evidence>
<dbReference type="AlphaFoldDB" id="A0A3P7YAZ9"/>
<dbReference type="WBParaSite" id="HPBE_0001043501-mRNA-1">
    <property type="protein sequence ID" value="HPBE_0001043501-mRNA-1"/>
    <property type="gene ID" value="HPBE_0001043501"/>
</dbReference>